<organism evidence="1 2">
    <name type="scientific">Aldrovandia affinis</name>
    <dbReference type="NCBI Taxonomy" id="143900"/>
    <lineage>
        <taxon>Eukaryota</taxon>
        <taxon>Metazoa</taxon>
        <taxon>Chordata</taxon>
        <taxon>Craniata</taxon>
        <taxon>Vertebrata</taxon>
        <taxon>Euteleostomi</taxon>
        <taxon>Actinopterygii</taxon>
        <taxon>Neopterygii</taxon>
        <taxon>Teleostei</taxon>
        <taxon>Notacanthiformes</taxon>
        <taxon>Halosauridae</taxon>
        <taxon>Aldrovandia</taxon>
    </lineage>
</organism>
<dbReference type="EMBL" id="JAINUG010000396">
    <property type="protein sequence ID" value="KAJ8372556.1"/>
    <property type="molecule type" value="Genomic_DNA"/>
</dbReference>
<dbReference type="AlphaFoldDB" id="A0AAD7W138"/>
<gene>
    <name evidence="1" type="ORF">AAFF_G00281330</name>
</gene>
<name>A0AAD7W138_9TELE</name>
<evidence type="ECO:0000313" key="2">
    <source>
        <dbReference type="Proteomes" id="UP001221898"/>
    </source>
</evidence>
<dbReference type="Proteomes" id="UP001221898">
    <property type="component" value="Unassembled WGS sequence"/>
</dbReference>
<proteinExistence type="predicted"/>
<comment type="caution">
    <text evidence="1">The sequence shown here is derived from an EMBL/GenBank/DDBJ whole genome shotgun (WGS) entry which is preliminary data.</text>
</comment>
<accession>A0AAD7W138</accession>
<keyword evidence="2" id="KW-1185">Reference proteome</keyword>
<evidence type="ECO:0000313" key="1">
    <source>
        <dbReference type="EMBL" id="KAJ8372556.1"/>
    </source>
</evidence>
<sequence>MEDHGKVWGVALGLQEAPQTTVWQDRRSELPFLIPRPRVLRGRGCNRSFHARGIPAYVYRIVVNQGKAYVCIALK</sequence>
<protein>
    <submittedName>
        <fullName evidence="1">Uncharacterized protein</fullName>
    </submittedName>
</protein>
<reference evidence="1" key="1">
    <citation type="journal article" date="2023" name="Science">
        <title>Genome structures resolve the early diversification of teleost fishes.</title>
        <authorList>
            <person name="Parey E."/>
            <person name="Louis A."/>
            <person name="Montfort J."/>
            <person name="Bouchez O."/>
            <person name="Roques C."/>
            <person name="Iampietro C."/>
            <person name="Lluch J."/>
            <person name="Castinel A."/>
            <person name="Donnadieu C."/>
            <person name="Desvignes T."/>
            <person name="Floi Bucao C."/>
            <person name="Jouanno E."/>
            <person name="Wen M."/>
            <person name="Mejri S."/>
            <person name="Dirks R."/>
            <person name="Jansen H."/>
            <person name="Henkel C."/>
            <person name="Chen W.J."/>
            <person name="Zahm M."/>
            <person name="Cabau C."/>
            <person name="Klopp C."/>
            <person name="Thompson A.W."/>
            <person name="Robinson-Rechavi M."/>
            <person name="Braasch I."/>
            <person name="Lecointre G."/>
            <person name="Bobe J."/>
            <person name="Postlethwait J.H."/>
            <person name="Berthelot C."/>
            <person name="Roest Crollius H."/>
            <person name="Guiguen Y."/>
        </authorList>
    </citation>
    <scope>NUCLEOTIDE SEQUENCE</scope>
    <source>
        <strain evidence="1">NC1722</strain>
    </source>
</reference>